<dbReference type="EMBL" id="JAPEVB010000006">
    <property type="protein sequence ID" value="KAJ4386312.1"/>
    <property type="molecule type" value="Genomic_DNA"/>
</dbReference>
<dbReference type="InterPro" id="IPR036770">
    <property type="entry name" value="Ankyrin_rpt-contain_sf"/>
</dbReference>
<dbReference type="InterPro" id="IPR011333">
    <property type="entry name" value="SKP1/BTB/POZ_sf"/>
</dbReference>
<dbReference type="Pfam" id="PF00651">
    <property type="entry name" value="BTB"/>
    <property type="match status" value="2"/>
</dbReference>
<comment type="caution">
    <text evidence="6">The sequence shown here is derived from an EMBL/GenBank/DDBJ whole genome shotgun (WGS) entry which is preliminary data.</text>
</comment>
<sequence length="654" mass="74438">MASVLRKFELEAKLKDENLLIASGVLRDENPLEQSSDFTKFLQACRKGDLKTCQELMNSGVNINGKDRFDYTPLIIASLCGHFELVQLLLEAGALAERNTFQGERAVYNALNDKIRNLLLSYDYSKSTDPLQPWSSHITSLLTRDIPKTADITLTSGPNELHLHKFLLSSRTPYFQKKLADAPDTKHWKVSHVIPAEAFRLVARYLYLGELPRDVVDPRTSTTEEEVFKGIDKISKQLEVEKLWEAMLSLDDRRLARQRYQDEVNRAQTQVEAFFRENILGHKMVVDTKKVNDIKWRRDNSIFADCLLRADEDDDEEQEMQEDEQDAAMIGPNGIPIGPASEEASADVASKKPKKSTVYPVHRAMLIRSPYFEAMFSNEFVEAQETEHLHIVKIDCAPEVLEIILTFMYTEKADVPLELALELLYAADMLLMDKLKTKAAVAISTLGSATNNILVDRTHTNDPDAEPQQMEMEPIDIYDVMHAAWDLRVQRLEEFGARYLAYRLEDYIDEPEFADLIQESASRIKKREETDTIELLDDIRYYLSERFRLRFEDAGLDEMLDDEGEIRAEAVEDLVAAGEERLANNKTGSTGDLEQRAPAVGITGVFQPTVGQTPGVVRTLEGEEVSDEFDLDAQNYQILLRKIDTMLDKLKLDA</sequence>
<keyword evidence="7" id="KW-1185">Reference proteome</keyword>
<keyword evidence="1" id="KW-0677">Repeat</keyword>
<dbReference type="PROSITE" id="PS50088">
    <property type="entry name" value="ANK_REPEAT"/>
    <property type="match status" value="1"/>
</dbReference>
<proteinExistence type="predicted"/>
<feature type="coiled-coil region" evidence="4">
    <location>
        <begin position="250"/>
        <end position="277"/>
    </location>
</feature>
<name>A0A9W8YJK3_9PEZI</name>
<dbReference type="Gene3D" id="3.30.710.10">
    <property type="entry name" value="Potassium Channel Kv1.1, Chain A"/>
    <property type="match status" value="2"/>
</dbReference>
<reference evidence="6" key="1">
    <citation type="submission" date="2022-10" db="EMBL/GenBank/DDBJ databases">
        <title>Tapping the CABI collections for fungal endophytes: first genome assemblies for Collariella, Neodidymelliopsis, Ascochyta clinopodiicola, Didymella pomorum, Didymosphaeria variabile, Neocosmospora piperis and Neocucurbitaria cava.</title>
        <authorList>
            <person name="Hill R."/>
        </authorList>
    </citation>
    <scope>NUCLEOTIDE SEQUENCE</scope>
    <source>
        <strain evidence="6">IMI 355082</strain>
    </source>
</reference>
<organism evidence="6 7">
    <name type="scientific">Gnomoniopsis smithogilvyi</name>
    <dbReference type="NCBI Taxonomy" id="1191159"/>
    <lineage>
        <taxon>Eukaryota</taxon>
        <taxon>Fungi</taxon>
        <taxon>Dikarya</taxon>
        <taxon>Ascomycota</taxon>
        <taxon>Pezizomycotina</taxon>
        <taxon>Sordariomycetes</taxon>
        <taxon>Sordariomycetidae</taxon>
        <taxon>Diaporthales</taxon>
        <taxon>Gnomoniaceae</taxon>
        <taxon>Gnomoniopsis</taxon>
    </lineage>
</organism>
<dbReference type="SMART" id="SM00225">
    <property type="entry name" value="BTB"/>
    <property type="match status" value="2"/>
</dbReference>
<dbReference type="Proteomes" id="UP001140453">
    <property type="component" value="Unassembled WGS sequence"/>
</dbReference>
<dbReference type="GO" id="GO:0000151">
    <property type="term" value="C:ubiquitin ligase complex"/>
    <property type="evidence" value="ECO:0007669"/>
    <property type="project" value="TreeGrafter"/>
</dbReference>
<dbReference type="CDD" id="cd18186">
    <property type="entry name" value="BTB_POZ_ZBTB_KLHL-like"/>
    <property type="match status" value="1"/>
</dbReference>
<dbReference type="PANTHER" id="PTHR46231:SF1">
    <property type="entry name" value="ANKYRIN REPEAT AND BTB_POZ DOMAIN-CONTAINING PROTEIN 1"/>
    <property type="match status" value="1"/>
</dbReference>
<dbReference type="PANTHER" id="PTHR46231">
    <property type="entry name" value="ANKYRIN REPEAT AND BTB/POZ DOMAIN-CONTAINING PROTEIN 1"/>
    <property type="match status" value="1"/>
</dbReference>
<evidence type="ECO:0000256" key="1">
    <source>
        <dbReference type="ARBA" id="ARBA00022737"/>
    </source>
</evidence>
<dbReference type="Gene3D" id="1.25.40.20">
    <property type="entry name" value="Ankyrin repeat-containing domain"/>
    <property type="match status" value="1"/>
</dbReference>
<dbReference type="GO" id="GO:0005737">
    <property type="term" value="C:cytoplasm"/>
    <property type="evidence" value="ECO:0007669"/>
    <property type="project" value="TreeGrafter"/>
</dbReference>
<dbReference type="CDD" id="cd18497">
    <property type="entry name" value="BACK_ABTB1_BPOZ"/>
    <property type="match status" value="1"/>
</dbReference>
<dbReference type="InterPro" id="IPR044515">
    <property type="entry name" value="ABTB1"/>
</dbReference>
<evidence type="ECO:0000313" key="6">
    <source>
        <dbReference type="EMBL" id="KAJ4386312.1"/>
    </source>
</evidence>
<evidence type="ECO:0000256" key="2">
    <source>
        <dbReference type="ARBA" id="ARBA00023043"/>
    </source>
</evidence>
<dbReference type="AlphaFoldDB" id="A0A9W8YJK3"/>
<dbReference type="FunFam" id="3.30.710.10:FF:000183">
    <property type="entry name" value="Ankyrin repeat and BTB/POZ domain protein"/>
    <property type="match status" value="1"/>
</dbReference>
<gene>
    <name evidence="6" type="ORF">N0V93_009205</name>
</gene>
<dbReference type="Pfam" id="PF13637">
    <property type="entry name" value="Ank_4"/>
    <property type="match status" value="1"/>
</dbReference>
<evidence type="ECO:0000256" key="3">
    <source>
        <dbReference type="PROSITE-ProRule" id="PRU00023"/>
    </source>
</evidence>
<evidence type="ECO:0000313" key="7">
    <source>
        <dbReference type="Proteomes" id="UP001140453"/>
    </source>
</evidence>
<evidence type="ECO:0000259" key="5">
    <source>
        <dbReference type="PROSITE" id="PS50097"/>
    </source>
</evidence>
<dbReference type="SUPFAM" id="SSF54695">
    <property type="entry name" value="POZ domain"/>
    <property type="match status" value="2"/>
</dbReference>
<accession>A0A9W8YJK3</accession>
<dbReference type="FunFam" id="1.25.40.20:FF:000248">
    <property type="entry name" value="Ankyrin repeat and BTB/POZ domain protein"/>
    <property type="match status" value="1"/>
</dbReference>
<feature type="domain" description="BTB" evidence="5">
    <location>
        <begin position="150"/>
        <end position="215"/>
    </location>
</feature>
<evidence type="ECO:0000256" key="4">
    <source>
        <dbReference type="SAM" id="Coils"/>
    </source>
</evidence>
<dbReference type="SMART" id="SM00248">
    <property type="entry name" value="ANK"/>
    <property type="match status" value="2"/>
</dbReference>
<dbReference type="InterPro" id="IPR000210">
    <property type="entry name" value="BTB/POZ_dom"/>
</dbReference>
<feature type="domain" description="BTB" evidence="5">
    <location>
        <begin position="346"/>
        <end position="417"/>
    </location>
</feature>
<dbReference type="PROSITE" id="PS50297">
    <property type="entry name" value="ANK_REP_REGION"/>
    <property type="match status" value="1"/>
</dbReference>
<dbReference type="OrthoDB" id="684045at2759"/>
<keyword evidence="2 3" id="KW-0040">ANK repeat</keyword>
<dbReference type="InterPro" id="IPR002110">
    <property type="entry name" value="Ankyrin_rpt"/>
</dbReference>
<feature type="repeat" description="ANK" evidence="3">
    <location>
        <begin position="69"/>
        <end position="94"/>
    </location>
</feature>
<dbReference type="SUPFAM" id="SSF48403">
    <property type="entry name" value="Ankyrin repeat"/>
    <property type="match status" value="1"/>
</dbReference>
<dbReference type="PROSITE" id="PS50097">
    <property type="entry name" value="BTB"/>
    <property type="match status" value="2"/>
</dbReference>
<protein>
    <recommendedName>
        <fullName evidence="5">BTB domain-containing protein</fullName>
    </recommendedName>
</protein>
<keyword evidence="4" id="KW-0175">Coiled coil</keyword>